<keyword evidence="13" id="KW-1185">Reference proteome</keyword>
<dbReference type="InterPro" id="IPR000571">
    <property type="entry name" value="Znf_CCCH"/>
</dbReference>
<dbReference type="InterPro" id="IPR010994">
    <property type="entry name" value="RuvA_2-like"/>
</dbReference>
<dbReference type="Pfam" id="PF14633">
    <property type="entry name" value="SH2_2"/>
    <property type="match status" value="1"/>
</dbReference>
<feature type="zinc finger region" description="C3H1-type" evidence="8">
    <location>
        <begin position="2039"/>
        <end position="2066"/>
    </location>
</feature>
<evidence type="ECO:0000256" key="5">
    <source>
        <dbReference type="ARBA" id="ARBA00022833"/>
    </source>
</evidence>
<dbReference type="InterPro" id="IPR035018">
    <property type="entry name" value="Spt6_SH2_C"/>
</dbReference>
<feature type="domain" description="C3H1-type" evidence="10">
    <location>
        <begin position="1484"/>
        <end position="1511"/>
    </location>
</feature>
<feature type="region of interest" description="Disordered" evidence="9">
    <location>
        <begin position="1"/>
        <end position="29"/>
    </location>
</feature>
<dbReference type="GO" id="GO:0140673">
    <property type="term" value="P:transcription elongation-coupled chromatin remodeling"/>
    <property type="evidence" value="ECO:0007669"/>
    <property type="project" value="InterPro"/>
</dbReference>
<dbReference type="SUPFAM" id="SSF47781">
    <property type="entry name" value="RuvA domain 2-like"/>
    <property type="match status" value="1"/>
</dbReference>
<feature type="domain" description="C3H1-type" evidence="10">
    <location>
        <begin position="2009"/>
        <end position="2036"/>
    </location>
</feature>
<dbReference type="GO" id="GO:0034728">
    <property type="term" value="P:nucleosome organization"/>
    <property type="evidence" value="ECO:0007669"/>
    <property type="project" value="TreeGrafter"/>
</dbReference>
<feature type="domain" description="C3H1-type" evidence="10">
    <location>
        <begin position="2039"/>
        <end position="2066"/>
    </location>
</feature>
<feature type="domain" description="C3H1-type" evidence="10">
    <location>
        <begin position="1893"/>
        <end position="1920"/>
    </location>
</feature>
<dbReference type="Gene3D" id="3.30.420.140">
    <property type="entry name" value="YqgF/RNase H-like domain"/>
    <property type="match status" value="1"/>
</dbReference>
<feature type="zinc finger region" description="C3H1-type" evidence="8">
    <location>
        <begin position="1864"/>
        <end position="1891"/>
    </location>
</feature>
<dbReference type="InterPro" id="IPR049540">
    <property type="entry name" value="Spt6-like_S1"/>
</dbReference>
<dbReference type="InterPro" id="IPR035420">
    <property type="entry name" value="Spt6_SH2"/>
</dbReference>
<dbReference type="GO" id="GO:0008023">
    <property type="term" value="C:transcription elongation factor complex"/>
    <property type="evidence" value="ECO:0007669"/>
    <property type="project" value="TreeGrafter"/>
</dbReference>
<organism evidence="12 13">
    <name type="scientific">Ceratodon purpureus</name>
    <name type="common">Fire moss</name>
    <name type="synonym">Dicranum purpureum</name>
    <dbReference type="NCBI Taxonomy" id="3225"/>
    <lineage>
        <taxon>Eukaryota</taxon>
        <taxon>Viridiplantae</taxon>
        <taxon>Streptophyta</taxon>
        <taxon>Embryophyta</taxon>
        <taxon>Bryophyta</taxon>
        <taxon>Bryophytina</taxon>
        <taxon>Bryopsida</taxon>
        <taxon>Dicranidae</taxon>
        <taxon>Pseudoditrichales</taxon>
        <taxon>Ditrichaceae</taxon>
        <taxon>Ceratodon</taxon>
    </lineage>
</organism>
<evidence type="ECO:0000256" key="8">
    <source>
        <dbReference type="PROSITE-ProRule" id="PRU00723"/>
    </source>
</evidence>
<dbReference type="Pfam" id="PF14635">
    <property type="entry name" value="HHH_7"/>
    <property type="match status" value="1"/>
</dbReference>
<feature type="region of interest" description="Disordered" evidence="9">
    <location>
        <begin position="1595"/>
        <end position="1860"/>
    </location>
</feature>
<evidence type="ECO:0000256" key="7">
    <source>
        <dbReference type="ARBA" id="ARBA00023242"/>
    </source>
</evidence>
<proteinExistence type="inferred from homology"/>
<dbReference type="Gene3D" id="1.10.3500.10">
    <property type="entry name" value="Tex N-terminal region-like"/>
    <property type="match status" value="1"/>
</dbReference>
<feature type="compositionally biased region" description="Polar residues" evidence="9">
    <location>
        <begin position="1610"/>
        <end position="1622"/>
    </location>
</feature>
<dbReference type="SUPFAM" id="SSF90229">
    <property type="entry name" value="CCCH zinc finger"/>
    <property type="match status" value="4"/>
</dbReference>
<dbReference type="GO" id="GO:0031491">
    <property type="term" value="F:nucleosome binding"/>
    <property type="evidence" value="ECO:0007669"/>
    <property type="project" value="TreeGrafter"/>
</dbReference>
<dbReference type="Gene3D" id="1.10.10.2740">
    <property type="entry name" value="Spt6, Death-like domain"/>
    <property type="match status" value="1"/>
</dbReference>
<feature type="domain" description="C3H1-type" evidence="10">
    <location>
        <begin position="1570"/>
        <end position="1597"/>
    </location>
</feature>
<feature type="compositionally biased region" description="Acidic residues" evidence="9">
    <location>
        <begin position="131"/>
        <end position="154"/>
    </location>
</feature>
<feature type="zinc finger region" description="C3H1-type" evidence="8">
    <location>
        <begin position="1570"/>
        <end position="1597"/>
    </location>
</feature>
<dbReference type="Gene3D" id="1.10.150.850">
    <property type="entry name" value="Spt6, helix-hairpin-helix domain"/>
    <property type="match status" value="1"/>
</dbReference>
<feature type="region of interest" description="Disordered" evidence="9">
    <location>
        <begin position="118"/>
        <end position="185"/>
    </location>
</feature>
<dbReference type="SUPFAM" id="SSF158832">
    <property type="entry name" value="Tex N-terminal region-like"/>
    <property type="match status" value="1"/>
</dbReference>
<dbReference type="InterPro" id="IPR032706">
    <property type="entry name" value="Spt6_HHH"/>
</dbReference>
<dbReference type="InterPro" id="IPR012337">
    <property type="entry name" value="RNaseH-like_sf"/>
</dbReference>
<dbReference type="InterPro" id="IPR055179">
    <property type="entry name" value="Tex-like_central_region"/>
</dbReference>
<keyword evidence="6" id="KW-0804">Transcription</keyword>
<feature type="domain" description="C3H1-type" evidence="10">
    <location>
        <begin position="1426"/>
        <end position="1453"/>
    </location>
</feature>
<keyword evidence="3 8" id="KW-0479">Metal-binding</keyword>
<evidence type="ECO:0000259" key="10">
    <source>
        <dbReference type="PROSITE" id="PS50103"/>
    </source>
</evidence>
<evidence type="ECO:0000259" key="11">
    <source>
        <dbReference type="PROSITE" id="PS50126"/>
    </source>
</evidence>
<dbReference type="InterPro" id="IPR037027">
    <property type="entry name" value="YqgF/RNaseH-like_dom_sf"/>
</dbReference>
<feature type="zinc finger region" description="C3H1-type" evidence="8">
    <location>
        <begin position="1980"/>
        <end position="2007"/>
    </location>
</feature>
<feature type="compositionally biased region" description="Polar residues" evidence="9">
    <location>
        <begin position="2303"/>
        <end position="2318"/>
    </location>
</feature>
<dbReference type="Pfam" id="PF21710">
    <property type="entry name" value="Spt6_S1"/>
    <property type="match status" value="1"/>
</dbReference>
<dbReference type="Pfam" id="PF00642">
    <property type="entry name" value="zf-CCCH"/>
    <property type="match status" value="13"/>
</dbReference>
<feature type="compositionally biased region" description="Basic and acidic residues" evidence="9">
    <location>
        <begin position="1821"/>
        <end position="1834"/>
    </location>
</feature>
<feature type="zinc finger region" description="C3H1-type" evidence="8">
    <location>
        <begin position="1484"/>
        <end position="1511"/>
    </location>
</feature>
<feature type="zinc finger region" description="C3H1-type" evidence="8">
    <location>
        <begin position="2069"/>
        <end position="2096"/>
    </location>
</feature>
<evidence type="ECO:0000256" key="3">
    <source>
        <dbReference type="ARBA" id="ARBA00022723"/>
    </source>
</evidence>
<dbReference type="Gene3D" id="3.30.1370.210">
    <property type="match status" value="3"/>
</dbReference>
<dbReference type="FunFam" id="1.10.10.2740:FF:000002">
    <property type="entry name" value="Transcription elongation factor Spt6"/>
    <property type="match status" value="1"/>
</dbReference>
<feature type="compositionally biased region" description="Polar residues" evidence="9">
    <location>
        <begin position="1633"/>
        <end position="1642"/>
    </location>
</feature>
<feature type="zinc finger region" description="C3H1-type" evidence="8">
    <location>
        <begin position="1893"/>
        <end position="1920"/>
    </location>
</feature>
<protein>
    <recommendedName>
        <fullName evidence="14">Transcription elongation factor spt6</fullName>
    </recommendedName>
</protein>
<dbReference type="Pfam" id="PF22706">
    <property type="entry name" value="Tex_central_region"/>
    <property type="match status" value="1"/>
</dbReference>
<dbReference type="EMBL" id="CM026427">
    <property type="protein sequence ID" value="KAG0570245.1"/>
    <property type="molecule type" value="Genomic_DNA"/>
</dbReference>
<feature type="compositionally biased region" description="Basic residues" evidence="9">
    <location>
        <begin position="161"/>
        <end position="180"/>
    </location>
</feature>
<feature type="domain" description="C3H1-type" evidence="10">
    <location>
        <begin position="1951"/>
        <end position="1978"/>
    </location>
</feature>
<feature type="zinc finger region" description="C3H1-type" evidence="8">
    <location>
        <begin position="1922"/>
        <end position="1949"/>
    </location>
</feature>
<feature type="domain" description="C3H1-type" evidence="10">
    <location>
        <begin position="2069"/>
        <end position="2096"/>
    </location>
</feature>
<feature type="zinc finger region" description="C3H1-type" evidence="8">
    <location>
        <begin position="1455"/>
        <end position="1482"/>
    </location>
</feature>
<feature type="zinc finger region" description="C3H1-type" evidence="8">
    <location>
        <begin position="1426"/>
        <end position="1453"/>
    </location>
</feature>
<dbReference type="Gene3D" id="4.10.1000.10">
    <property type="entry name" value="Zinc finger, CCCH-type"/>
    <property type="match status" value="7"/>
</dbReference>
<evidence type="ECO:0000256" key="4">
    <source>
        <dbReference type="ARBA" id="ARBA00022771"/>
    </source>
</evidence>
<dbReference type="GO" id="GO:0008270">
    <property type="term" value="F:zinc ion binding"/>
    <property type="evidence" value="ECO:0007669"/>
    <property type="project" value="UniProtKB-KW"/>
</dbReference>
<dbReference type="InterPro" id="IPR036860">
    <property type="entry name" value="SH2_dom_sf"/>
</dbReference>
<keyword evidence="5 8" id="KW-0862">Zinc</keyword>
<feature type="compositionally biased region" description="Gly residues" evidence="9">
    <location>
        <begin position="2134"/>
        <end position="2144"/>
    </location>
</feature>
<evidence type="ECO:0000256" key="2">
    <source>
        <dbReference type="ARBA" id="ARBA00009253"/>
    </source>
</evidence>
<dbReference type="InterPro" id="IPR028083">
    <property type="entry name" value="Spt6_acidic_N_dom"/>
</dbReference>
<dbReference type="InterPro" id="IPR023323">
    <property type="entry name" value="Tex-like_dom_sf"/>
</dbReference>
<feature type="domain" description="C3H1-type" evidence="10">
    <location>
        <begin position="1540"/>
        <end position="1567"/>
    </location>
</feature>
<gene>
    <name evidence="12" type="ORF">KC19_6G147300</name>
</gene>
<dbReference type="InterPro" id="IPR035019">
    <property type="entry name" value="Spt6_SH2_N"/>
</dbReference>
<dbReference type="CDD" id="cd09928">
    <property type="entry name" value="SH2_Cterm_SPT6_like"/>
    <property type="match status" value="1"/>
</dbReference>
<dbReference type="GO" id="GO:0003676">
    <property type="term" value="F:nucleic acid binding"/>
    <property type="evidence" value="ECO:0007669"/>
    <property type="project" value="InterPro"/>
</dbReference>
<feature type="domain" description="C3H1-type" evidence="10">
    <location>
        <begin position="2099"/>
        <end position="2126"/>
    </location>
</feature>
<sequence length="2335" mass="258693">MAVSGKGKGKAQGEGDEADEGRKIVRDKGKKAVLDKGKNVVPDDDEEEEYFVDEAEEDGSGYSSGENIKVTRRKRNKRYKEHFELDEDDYDLLEDHNVTGFRRPPNLGGKFKRLKKLGHVGNDSGTVPQEIFEEEESEDDEEMEDDVSEEEVGEYESLSKLQKKGGKQAQRKGAKSRRGVRNIDKTYKPPLVGRKRFDREALAALNEEEVDSDDNNGDDEETLTRRLLEKQFEPSLRELNSMTARDVRLRQTDIPERLQILEEETADVLPSSDLELRQAAEWIFDRAFGDQCVPSCPEFQHLLSLEKPVVVRQIANVLHLVHNEKLEVPFIGLYRCEECLDLLNEPTDGFSSFDEGPTIQQYKALWAVQEWDKKWLLIQRRKSILQVNFKERISGNFSSIPEKVKIAENIFRFLEDAESEQAIDDCEAQFNLHFPVDESEITDCGFKRPRFRSLYSIGHQAGLGKITKYFGLTSEAFGDNVKAGYKRNGILDEAFLPDDVAAKFFNENPPNAEFRDPASFLRGARHMLAMEFSTEPLVREHVRAFYSKNALVTTRPTPVGIGAIDAFHQFKGVKWIDGKLISAFDDEQWLLIQKAEEEKLIDVTVGLSKESIETILFDFEQFFSSDGLSRTSPTWSEQRKQILQEAVVTLLLPIMEKEIRMSLVVRAKQVLAAKCGLQLWNKVSVAPPKLGNLDYRNQDGPALRVLACCWGPPRVGTTFVMLDVDGEILNIMHTGYLNIKAVSLEQKQRKESDQGRLMQLLLDYKPHFIVLGAARVQCRYLSQEISDVLFKFAEEHAGDSSEGSDSTTLVYGDEFIPSLFEASSISQKQLPGKQGDVRRAVALGRFLQNPVAMVASLCGPSKEVLSIKFHPLQSFLSEEELFDIVERVMVTVVNQVGIDINLALMHDWLFETLQFVAGLGPRKAEEIRITLQTVGRVYTRDDLYSTTRAMDGKVFTNSAGFIRVRGIGQTSSDIRQSEPLDDTRIHPEWYQMAKNLAEAAIEKEARRNNEVVDDDVLQMAAEHVMKNPNVLDSVDIEEYAQSVHVEGQNKRIKALDLIKSELQRGFQEWRRPYSEPSKEECFYLMTGESEETLFEGRIVQATVRKVQEHQVMCVLECGLLGFIQKEDISDDGNVEPKDKFTEGSSVTCRVKEVKKDKYLVDLTCKESDLREDSSGDLHHRDKRFKPDTTLLDEQEKTRKEKEDRNKKTFKTRPIVHPKFQNLSTDDAIKVLIEKDMGDFIIHPSSKGPAHLSIALKLSDGLFSHIDIAEGGKENWDLASFLRLGKTLTIGDDSYKSLDEVISKHVNQIVVHLNAILQYRKYKQGNTSEIADALRSEKTEKPKCIPYCISIAHEYPGAFMLSYIRATNCYHEYISLVPNGFRFRKNVFDTIEKLVVYFQSHFHDPIPEPSSRGKGRGRGNGSGEKDEKTQGVCYAFQRGDCSNGDSCRFLHEKQEERPRRVCYAFQRGDCPNGDDCKFLHEKQEEKPRGVCYAFQRGDCSNGDDCKFLHEKQEERPRRVCYAFQRGDCPNGDDCKFLHEKQEGPEVCRAFQRGDCSRGDSCRFAHSEKDDSRPREVCRAFQRGDCSRGDSCRFAHGSDGAGDGGRNGTTNSFQSGHDWNSDAGNENWGDDRGNTSDTKGNNIWNDAAEAEDDGWGATKTAGGGGGGSDTKEKDAWNDAADGGLDSGWGDKGVSSNREPEADGWGATNSAGGGGGGWGATKSAGGGGGGSDTKEKDAWNDAADGGLDSGWGDKGVSSNTEPEADGWGATNTAGGGGGGWDDWNASADGEGSKGGGWDSATDPADGGRGDATKAPSGDGGAAWGDDRGLASHTESGDHVWSATANAANGTGGWGSSDRDNGCSQKDEKTQGVCYAFQRGDCPNGDGCRFLHKKQDERPRGVCYSFQRGDCSNGDSCRFLHEKQEEKPRGVCYAFQRGDCSNGDSCRFLHEKQEERPRRVCYAFQRGDCPNGDDCKFLHEKQDERPRGVCYAFQRGDCSRGDSCRFAHEKQEGRIQEVCRAFQRGDCSRGDSCRFAHDKQDDSRPREVCRAFQRGDCSRGDSCRYAHDKQDDSRPREVCRAFQRGDCSRGDSCRYAHDKQDDSRPREVCRAFQRGDCSRGDGCRFAHAEEKTANAGHGSDGAGDGGRNGTTNSIQSGHDWNSDAGNENWGDDRGNTSDTKGKGTWNDAAEAEDDGWGATNTAGGGWDDWNASSAGEGSGPSNAASKGGGGGWDDWNASSAGEGSGPSNAASKGGGWDATKVASGDGGAACGDNRGLASHTESGDHVWSATTNAASGTGGWDIVDGGNDSSKGKNVTKISGDNTSDDKTESIGREINGWD</sequence>
<feature type="zinc finger region" description="C3H1-type" evidence="8">
    <location>
        <begin position="1540"/>
        <end position="1567"/>
    </location>
</feature>
<dbReference type="PANTHER" id="PTHR10145">
    <property type="entry name" value="TRANSCRIPTION ELONGATION FACTOR SPT6"/>
    <property type="match status" value="1"/>
</dbReference>
<dbReference type="InterPro" id="IPR023319">
    <property type="entry name" value="Tex-like_HTH_dom_sf"/>
</dbReference>
<feature type="compositionally biased region" description="Polar residues" evidence="9">
    <location>
        <begin position="2206"/>
        <end position="2220"/>
    </location>
</feature>
<comment type="similarity">
    <text evidence="2">Belongs to the SPT6 family.</text>
</comment>
<evidence type="ECO:0000313" key="12">
    <source>
        <dbReference type="EMBL" id="KAG0570245.1"/>
    </source>
</evidence>
<evidence type="ECO:0008006" key="14">
    <source>
        <dbReference type="Google" id="ProtNLM"/>
    </source>
</evidence>
<dbReference type="CDD" id="cd09918">
    <property type="entry name" value="SH2_Nterm_SPT6_like"/>
    <property type="match status" value="1"/>
</dbReference>
<keyword evidence="4 8" id="KW-0863">Zinc-finger</keyword>
<dbReference type="Proteomes" id="UP000822688">
    <property type="component" value="Chromosome 6"/>
</dbReference>
<dbReference type="SMART" id="SM00356">
    <property type="entry name" value="ZnF_C3H1"/>
    <property type="match status" value="15"/>
</dbReference>
<feature type="domain" description="C3H1-type" evidence="10">
    <location>
        <begin position="1980"/>
        <end position="2007"/>
    </location>
</feature>
<feature type="compositionally biased region" description="Polar residues" evidence="9">
    <location>
        <begin position="2149"/>
        <end position="2161"/>
    </location>
</feature>
<dbReference type="Pfam" id="PF14608">
    <property type="entry name" value="zf-CCCH_2"/>
    <property type="match status" value="2"/>
</dbReference>
<dbReference type="GO" id="GO:0042393">
    <property type="term" value="F:histone binding"/>
    <property type="evidence" value="ECO:0007669"/>
    <property type="project" value="TreeGrafter"/>
</dbReference>
<feature type="compositionally biased region" description="Polar residues" evidence="9">
    <location>
        <begin position="2232"/>
        <end position="2246"/>
    </location>
</feature>
<feature type="zinc finger region" description="C3H1-type" evidence="8">
    <location>
        <begin position="2009"/>
        <end position="2036"/>
    </location>
</feature>
<feature type="domain" description="C3H1-type" evidence="10">
    <location>
        <begin position="1513"/>
        <end position="1539"/>
    </location>
</feature>
<feature type="zinc finger region" description="C3H1-type" evidence="8">
    <location>
        <begin position="1951"/>
        <end position="1978"/>
    </location>
</feature>
<dbReference type="SUPFAM" id="SSF53098">
    <property type="entry name" value="Ribonuclease H-like"/>
    <property type="match status" value="1"/>
</dbReference>
<dbReference type="SMART" id="SM00316">
    <property type="entry name" value="S1"/>
    <property type="match status" value="1"/>
</dbReference>
<dbReference type="Gene3D" id="2.40.50.140">
    <property type="entry name" value="Nucleic acid-binding proteins"/>
    <property type="match status" value="1"/>
</dbReference>
<dbReference type="PANTHER" id="PTHR10145:SF6">
    <property type="entry name" value="TRANSCRIPTION ELONGATION FACTOR SPT6"/>
    <property type="match status" value="1"/>
</dbReference>
<evidence type="ECO:0000256" key="6">
    <source>
        <dbReference type="ARBA" id="ARBA00023163"/>
    </source>
</evidence>
<reference evidence="12 13" key="1">
    <citation type="submission" date="2020-06" db="EMBL/GenBank/DDBJ databases">
        <title>WGS assembly of Ceratodon purpureus strain R40.</title>
        <authorList>
            <person name="Carey S.B."/>
            <person name="Jenkins J."/>
            <person name="Shu S."/>
            <person name="Lovell J.T."/>
            <person name="Sreedasyam A."/>
            <person name="Maumus F."/>
            <person name="Tiley G.P."/>
            <person name="Fernandez-Pozo N."/>
            <person name="Barry K."/>
            <person name="Chen C."/>
            <person name="Wang M."/>
            <person name="Lipzen A."/>
            <person name="Daum C."/>
            <person name="Saski C.A."/>
            <person name="Payton A.C."/>
            <person name="Mcbreen J.C."/>
            <person name="Conrad R.E."/>
            <person name="Kollar L.M."/>
            <person name="Olsson S."/>
            <person name="Huttunen S."/>
            <person name="Landis J.B."/>
            <person name="Wickett N.J."/>
            <person name="Johnson M.G."/>
            <person name="Rensing S.A."/>
            <person name="Grimwood J."/>
            <person name="Schmutz J."/>
            <person name="Mcdaniel S.F."/>
        </authorList>
    </citation>
    <scope>NUCLEOTIDE SEQUENCE [LARGE SCALE GENOMIC DNA]</scope>
    <source>
        <strain evidence="12 13">R40</strain>
    </source>
</reference>
<feature type="compositionally biased region" description="Basic and acidic residues" evidence="9">
    <location>
        <begin position="2166"/>
        <end position="2177"/>
    </location>
</feature>
<dbReference type="InterPro" id="IPR042066">
    <property type="entry name" value="Spt6_death-like"/>
</dbReference>
<name>A0A8T0HGR5_CERPU</name>
<dbReference type="SUPFAM" id="SSF55550">
    <property type="entry name" value="SH2 domain"/>
    <property type="match status" value="2"/>
</dbReference>
<comment type="subcellular location">
    <subcellularLocation>
        <location evidence="1">Nucleus</location>
    </subcellularLocation>
</comment>
<feature type="domain" description="C3H1-type" evidence="10">
    <location>
        <begin position="1864"/>
        <end position="1891"/>
    </location>
</feature>
<dbReference type="FunFam" id="3.30.505.10:FF:000050">
    <property type="entry name" value="Transcription elongation factor spt6"/>
    <property type="match status" value="1"/>
</dbReference>
<dbReference type="Gene3D" id="3.30.505.10">
    <property type="entry name" value="SH2 domain"/>
    <property type="match status" value="2"/>
</dbReference>
<dbReference type="PROSITE" id="PS50103">
    <property type="entry name" value="ZF_C3H1"/>
    <property type="match status" value="15"/>
</dbReference>
<comment type="caution">
    <text evidence="12">The sequence shown here is derived from an EMBL/GenBank/DDBJ whole genome shotgun (WGS) entry which is preliminary data.</text>
</comment>
<dbReference type="FunFam" id="2.40.50.140:FF:000288">
    <property type="entry name" value="Transcription elongation factor SPT6"/>
    <property type="match status" value="1"/>
</dbReference>
<feature type="region of interest" description="Disordered" evidence="9">
    <location>
        <begin position="1405"/>
        <end position="1427"/>
    </location>
</feature>
<keyword evidence="7" id="KW-0539">Nucleus</keyword>
<dbReference type="SUPFAM" id="SSF50249">
    <property type="entry name" value="Nucleic acid-binding proteins"/>
    <property type="match status" value="1"/>
</dbReference>
<dbReference type="Pfam" id="PF14632">
    <property type="entry name" value="SPT6_acidic"/>
    <property type="match status" value="1"/>
</dbReference>
<dbReference type="InterPro" id="IPR012340">
    <property type="entry name" value="NA-bd_OB-fold"/>
</dbReference>
<feature type="zinc finger region" description="C3H1-type" evidence="8">
    <location>
        <begin position="1513"/>
        <end position="1539"/>
    </location>
</feature>
<evidence type="ECO:0000313" key="13">
    <source>
        <dbReference type="Proteomes" id="UP000822688"/>
    </source>
</evidence>
<feature type="compositionally biased region" description="Gly residues" evidence="9">
    <location>
        <begin position="1708"/>
        <end position="1728"/>
    </location>
</feature>
<feature type="region of interest" description="Disordered" evidence="9">
    <location>
        <begin position="1171"/>
        <end position="1207"/>
    </location>
</feature>
<feature type="zinc finger region" description="C3H1-type" evidence="8">
    <location>
        <begin position="2099"/>
        <end position="2126"/>
    </location>
</feature>
<dbReference type="InterPro" id="IPR017072">
    <property type="entry name" value="TF_Spt6"/>
</dbReference>
<feature type="compositionally biased region" description="Basic and acidic residues" evidence="9">
    <location>
        <begin position="1193"/>
        <end position="1206"/>
    </location>
</feature>
<feature type="domain" description="C3H1-type" evidence="10">
    <location>
        <begin position="1455"/>
        <end position="1482"/>
    </location>
</feature>
<dbReference type="InterPro" id="IPR003029">
    <property type="entry name" value="S1_domain"/>
</dbReference>
<feature type="domain" description="S1 motif" evidence="11">
    <location>
        <begin position="1096"/>
        <end position="1165"/>
    </location>
</feature>
<feature type="compositionally biased region" description="Basic and acidic residues" evidence="9">
    <location>
        <begin position="20"/>
        <end position="29"/>
    </location>
</feature>
<evidence type="ECO:0000256" key="1">
    <source>
        <dbReference type="ARBA" id="ARBA00004123"/>
    </source>
</evidence>
<dbReference type="Gene3D" id="1.10.10.650">
    <property type="entry name" value="RuvA domain 2-like"/>
    <property type="match status" value="1"/>
</dbReference>
<dbReference type="PROSITE" id="PS50126">
    <property type="entry name" value="S1"/>
    <property type="match status" value="1"/>
</dbReference>
<feature type="domain" description="C3H1-type" evidence="10">
    <location>
        <begin position="1922"/>
        <end position="1949"/>
    </location>
</feature>
<evidence type="ECO:0000256" key="9">
    <source>
        <dbReference type="SAM" id="MobiDB-lite"/>
    </source>
</evidence>
<accession>A0A8T0HGR5</accession>
<dbReference type="InterPro" id="IPR036855">
    <property type="entry name" value="Znf_CCCH_sf"/>
</dbReference>
<feature type="region of interest" description="Disordered" evidence="9">
    <location>
        <begin position="2128"/>
        <end position="2335"/>
    </location>
</feature>